<sequence length="919" mass="104075">MSIFSKFFSDSQSKVISRYRHFSDSVNFLEAEIKKKSDKELREYTSKYKVRLKDKTFEDQNLIIEEIMPEAFAIVRETSRRVWGERHFDVQLIGGVVLHSGQIAEMKTGEGKTLVATLPLYLNALSGRGAHLVTVNDYLSKSQGEGMGEIYNFLGLSTGIIQNQQLSYKFEKNKDYKHYSEVDGSNLVACSRKEAYDCDITYGTNNEFGFDYLRDNMVPSLQHCVQRELNYAIIDEVDSILIDEARTPLIISAPAEESASLYQKFAALVPRLKVEEDYVVDEKDRAVMITDEGIKKIERMLGIANVYDAATIELVHHLEEALKAHALFKKNKDYVVKDGEIIIVDEFTGRLMPGRRYSEGLHQAIEAKENVEVKRESQTMATISFQNLFRLYHKLAGMTGTAATEAEEFYKIYKLDVTEIPTNKPMVRHDAGDKIYKTFAGKIEAVVADIKERQDKGQPVLCGTVSVEKNEYLSKYLKKAGIKHEILNAKNHAREAKIISKAGQPGAVTVATNMAGRGTDIKLGEGVAKLGGLHVIGTERHESRRIDNQLRGRAGRQGDPGSSQFYVSMEDDLMRIFGGDRLKNIMERLGLPEDMPIENSMISRSIESAQKKVEGHNFDIRKHLVEYDDVMNSHRKYVYGRRRKILESSNVIAQMSSDVQNLNDKDDAVKNEILQIANKEVDEIFTALVSEPDKIKSEIETIFTISPRELNSEAIKKEIEQLYLEKEKKFGLEMMRQIEQAVYLRTIDMLWVEHLTTMEELRTGIGLQGYAQTDPLVAYKRESYRLFQDLLAAIDSGVIKTIFHVEVQAQQPTPVEKRPLEYEVPDPDRVGDLENPNFQETNSKQITNFNEQKSDGITTTVRQKGTHHLPLAAEGKKTVFDRMDNSNGAGVTIKSAEKIGRNDPCPCGSGRKYKKCCGK</sequence>
<feature type="domain" description="Helicase C-terminal" evidence="18">
    <location>
        <begin position="442"/>
        <end position="605"/>
    </location>
</feature>
<keyword evidence="14 15" id="KW-0472">Membrane</keyword>
<evidence type="ECO:0000256" key="13">
    <source>
        <dbReference type="ARBA" id="ARBA00023010"/>
    </source>
</evidence>
<dbReference type="InterPro" id="IPR011116">
    <property type="entry name" value="SecA_Wing/Scaffold"/>
</dbReference>
<evidence type="ECO:0000259" key="19">
    <source>
        <dbReference type="PROSITE" id="PS51196"/>
    </source>
</evidence>
<evidence type="ECO:0000256" key="10">
    <source>
        <dbReference type="ARBA" id="ARBA00022840"/>
    </source>
</evidence>
<dbReference type="FunFam" id="3.40.50.300:FF:000429">
    <property type="entry name" value="Preprotein translocase subunit SecA"/>
    <property type="match status" value="1"/>
</dbReference>
<dbReference type="NCBIfam" id="NF006630">
    <property type="entry name" value="PRK09200.1"/>
    <property type="match status" value="1"/>
</dbReference>
<dbReference type="InterPro" id="IPR044722">
    <property type="entry name" value="SecA_SF2_C"/>
</dbReference>
<dbReference type="InterPro" id="IPR014018">
    <property type="entry name" value="SecA_motor_DEAD"/>
</dbReference>
<comment type="subunit">
    <text evidence="15">Monomer and homodimer. Part of the essential Sec protein translocation apparatus which comprises SecA, SecYEG and auxiliary proteins SecDF. Other proteins may also be involved.</text>
</comment>
<keyword evidence="6 15" id="KW-0963">Cytoplasm</keyword>
<evidence type="ECO:0000256" key="8">
    <source>
        <dbReference type="ARBA" id="ARBA00022741"/>
    </source>
</evidence>
<evidence type="ECO:0000256" key="14">
    <source>
        <dbReference type="ARBA" id="ARBA00023136"/>
    </source>
</evidence>
<comment type="function">
    <text evidence="15">Part of the Sec protein translocase complex. Interacts with the SecYEG preprotein conducting channel. Has a central role in coupling the hydrolysis of ATP to the transfer of proteins into and across the cell membrane, serving as an ATP-driven molecular motor driving the stepwise translocation of polypeptide chains across the membrane.</text>
</comment>
<dbReference type="SMART" id="SM00490">
    <property type="entry name" value="HELICc"/>
    <property type="match status" value="1"/>
</dbReference>
<keyword evidence="9" id="KW-0862">Zinc</keyword>
<comment type="subcellular location">
    <subcellularLocation>
        <location evidence="15">Cell membrane</location>
        <topology evidence="15">Peripheral membrane protein</topology>
        <orientation evidence="15">Cytoplasmic side</orientation>
    </subcellularLocation>
    <subcellularLocation>
        <location evidence="15">Cytoplasm</location>
    </subcellularLocation>
    <subcellularLocation>
        <location evidence="2">Membrane</location>
        <topology evidence="2">Peripheral membrane protein</topology>
    </subcellularLocation>
    <text evidence="15">Distribution is 50-50.</text>
</comment>
<comment type="cofactor">
    <cofactor evidence="1">
        <name>Zn(2+)</name>
        <dbReference type="ChEBI" id="CHEBI:29105"/>
    </cofactor>
</comment>
<keyword evidence="8 15" id="KW-0547">Nucleotide-binding</keyword>
<accession>A0A2M6YBL6</accession>
<dbReference type="GO" id="GO:0043952">
    <property type="term" value="P:protein transport by the Sec complex"/>
    <property type="evidence" value="ECO:0007669"/>
    <property type="project" value="TreeGrafter"/>
</dbReference>
<dbReference type="InterPro" id="IPR014001">
    <property type="entry name" value="Helicase_ATP-bd"/>
</dbReference>
<dbReference type="GO" id="GO:0017038">
    <property type="term" value="P:protein import"/>
    <property type="evidence" value="ECO:0007669"/>
    <property type="project" value="InterPro"/>
</dbReference>
<dbReference type="Proteomes" id="UP000229896">
    <property type="component" value="Unassembled WGS sequence"/>
</dbReference>
<dbReference type="Gene3D" id="3.40.50.300">
    <property type="entry name" value="P-loop containing nucleotide triphosphate hydrolases"/>
    <property type="match status" value="3"/>
</dbReference>
<dbReference type="Pfam" id="PF02810">
    <property type="entry name" value="SEC-C"/>
    <property type="match status" value="1"/>
</dbReference>
<dbReference type="GO" id="GO:0005524">
    <property type="term" value="F:ATP binding"/>
    <property type="evidence" value="ECO:0007669"/>
    <property type="project" value="UniProtKB-UniRule"/>
</dbReference>
<evidence type="ECO:0000313" key="21">
    <source>
        <dbReference type="Proteomes" id="UP000229896"/>
    </source>
</evidence>
<keyword evidence="12 15" id="KW-1278">Translocase</keyword>
<dbReference type="GO" id="GO:0005829">
    <property type="term" value="C:cytosol"/>
    <property type="evidence" value="ECO:0007669"/>
    <property type="project" value="TreeGrafter"/>
</dbReference>
<gene>
    <name evidence="15 20" type="primary">secA</name>
    <name evidence="20" type="ORF">COT12_02855</name>
</gene>
<dbReference type="InterPro" id="IPR011130">
    <property type="entry name" value="SecA_preprotein_X-link_dom"/>
</dbReference>
<dbReference type="Pfam" id="PF21090">
    <property type="entry name" value="P-loop_SecA"/>
    <property type="match status" value="2"/>
</dbReference>
<keyword evidence="7" id="KW-0479">Metal-binding</keyword>
<dbReference type="CDD" id="cd18803">
    <property type="entry name" value="SF2_C_secA"/>
    <property type="match status" value="1"/>
</dbReference>
<dbReference type="GO" id="GO:0065002">
    <property type="term" value="P:intracellular protein transmembrane transport"/>
    <property type="evidence" value="ECO:0007669"/>
    <property type="project" value="UniProtKB-UniRule"/>
</dbReference>
<dbReference type="PANTHER" id="PTHR30612:SF0">
    <property type="entry name" value="CHLOROPLAST PROTEIN-TRANSPORTING ATPASE"/>
    <property type="match status" value="1"/>
</dbReference>
<keyword evidence="10 15" id="KW-0067">ATP-binding</keyword>
<dbReference type="Pfam" id="PF07516">
    <property type="entry name" value="SecA_SW"/>
    <property type="match status" value="1"/>
</dbReference>
<dbReference type="GO" id="GO:0006605">
    <property type="term" value="P:protein targeting"/>
    <property type="evidence" value="ECO:0007669"/>
    <property type="project" value="UniProtKB-UniRule"/>
</dbReference>
<dbReference type="SMART" id="SM00958">
    <property type="entry name" value="SecA_PP_bind"/>
    <property type="match status" value="1"/>
</dbReference>
<dbReference type="GO" id="GO:0005886">
    <property type="term" value="C:plasma membrane"/>
    <property type="evidence" value="ECO:0007669"/>
    <property type="project" value="UniProtKB-SubCell"/>
</dbReference>
<evidence type="ECO:0000256" key="9">
    <source>
        <dbReference type="ARBA" id="ARBA00022833"/>
    </source>
</evidence>
<dbReference type="GO" id="GO:0031522">
    <property type="term" value="C:cell envelope Sec protein transport complex"/>
    <property type="evidence" value="ECO:0007669"/>
    <property type="project" value="TreeGrafter"/>
</dbReference>
<dbReference type="PANTHER" id="PTHR30612">
    <property type="entry name" value="SECA INNER MEMBRANE COMPONENT OF SEC PROTEIN SECRETION SYSTEM"/>
    <property type="match status" value="1"/>
</dbReference>
<dbReference type="InterPro" id="IPR004027">
    <property type="entry name" value="SEC_C_motif"/>
</dbReference>
<evidence type="ECO:0000256" key="2">
    <source>
        <dbReference type="ARBA" id="ARBA00004170"/>
    </source>
</evidence>
<evidence type="ECO:0000259" key="18">
    <source>
        <dbReference type="PROSITE" id="PS51194"/>
    </source>
</evidence>
<dbReference type="EC" id="7.4.2.8" evidence="15"/>
<dbReference type="EMBL" id="PEXI01000090">
    <property type="protein sequence ID" value="PIU24101.1"/>
    <property type="molecule type" value="Genomic_DNA"/>
</dbReference>
<comment type="similarity">
    <text evidence="3 15 16">Belongs to the SecA family.</text>
</comment>
<dbReference type="InterPro" id="IPR011115">
    <property type="entry name" value="SecA_DEAD"/>
</dbReference>
<dbReference type="InterPro" id="IPR000185">
    <property type="entry name" value="SecA"/>
</dbReference>
<dbReference type="Pfam" id="PF01043">
    <property type="entry name" value="SecA_PP_bind"/>
    <property type="match status" value="1"/>
</dbReference>
<dbReference type="InterPro" id="IPR036266">
    <property type="entry name" value="SecA_Wing/Scaffold_sf"/>
</dbReference>
<dbReference type="FunFam" id="3.90.1440.10:FF:000002">
    <property type="entry name" value="Protein translocase subunit SecA"/>
    <property type="match status" value="1"/>
</dbReference>
<evidence type="ECO:0000256" key="5">
    <source>
        <dbReference type="ARBA" id="ARBA00022475"/>
    </source>
</evidence>
<feature type="domain" description="Helicase ATP-binding" evidence="17">
    <location>
        <begin position="93"/>
        <end position="273"/>
    </location>
</feature>
<protein>
    <recommendedName>
        <fullName evidence="15 16">Protein translocase subunit SecA</fullName>
        <ecNumber evidence="15">7.4.2.8</ecNumber>
    </recommendedName>
</protein>
<evidence type="ECO:0000256" key="7">
    <source>
        <dbReference type="ARBA" id="ARBA00022723"/>
    </source>
</evidence>
<evidence type="ECO:0000256" key="4">
    <source>
        <dbReference type="ARBA" id="ARBA00022448"/>
    </source>
</evidence>
<dbReference type="PROSITE" id="PS01312">
    <property type="entry name" value="SECA"/>
    <property type="match status" value="1"/>
</dbReference>
<name>A0A2M6YBL6_9BACT</name>
<feature type="binding site" evidence="15">
    <location>
        <position position="91"/>
    </location>
    <ligand>
        <name>ATP</name>
        <dbReference type="ChEBI" id="CHEBI:30616"/>
    </ligand>
</feature>
<dbReference type="Pfam" id="PF07517">
    <property type="entry name" value="SecA_DEAD"/>
    <property type="match status" value="1"/>
</dbReference>
<feature type="domain" description="SecA family profile" evidence="19">
    <location>
        <begin position="1"/>
        <end position="598"/>
    </location>
</feature>
<evidence type="ECO:0000256" key="3">
    <source>
        <dbReference type="ARBA" id="ARBA00007650"/>
    </source>
</evidence>
<reference evidence="21" key="1">
    <citation type="submission" date="2017-09" db="EMBL/GenBank/DDBJ databases">
        <title>Depth-based differentiation of microbial function through sediment-hosted aquifers and enrichment of novel symbionts in the deep terrestrial subsurface.</title>
        <authorList>
            <person name="Probst A.J."/>
            <person name="Ladd B."/>
            <person name="Jarett J.K."/>
            <person name="Geller-Mcgrath D.E."/>
            <person name="Sieber C.M.K."/>
            <person name="Emerson J.B."/>
            <person name="Anantharaman K."/>
            <person name="Thomas B.C."/>
            <person name="Malmstrom R."/>
            <person name="Stieglmeier M."/>
            <person name="Klingl A."/>
            <person name="Woyke T."/>
            <person name="Ryan C.M."/>
            <person name="Banfield J.F."/>
        </authorList>
    </citation>
    <scope>NUCLEOTIDE SEQUENCE [LARGE SCALE GENOMIC DNA]</scope>
</reference>
<dbReference type="Gene3D" id="3.10.450.50">
    <property type="match status" value="1"/>
</dbReference>
<keyword evidence="4 15" id="KW-0813">Transport</keyword>
<dbReference type="InterPro" id="IPR027417">
    <property type="entry name" value="P-loop_NTPase"/>
</dbReference>
<dbReference type="SUPFAM" id="SSF81886">
    <property type="entry name" value="Helical scaffold and wing domains of SecA"/>
    <property type="match status" value="1"/>
</dbReference>
<comment type="catalytic activity">
    <reaction evidence="15">
        <text>ATP + H2O + cellular proteinSide 1 = ADP + phosphate + cellular proteinSide 2.</text>
        <dbReference type="EC" id="7.4.2.8"/>
    </reaction>
</comment>
<dbReference type="CDD" id="cd17928">
    <property type="entry name" value="DEXDc_SecA"/>
    <property type="match status" value="1"/>
</dbReference>
<organism evidence="20 21">
    <name type="scientific">Candidatus Berkelbacteria bacterium CG08_land_8_20_14_0_20_39_8</name>
    <dbReference type="NCBI Taxonomy" id="1974511"/>
    <lineage>
        <taxon>Bacteria</taxon>
        <taxon>Candidatus Berkelbacteria</taxon>
    </lineage>
</organism>
<keyword evidence="5 15" id="KW-1003">Cell membrane</keyword>
<dbReference type="Gene3D" id="1.10.3060.10">
    <property type="entry name" value="Helical scaffold and wing domains of SecA"/>
    <property type="match status" value="1"/>
</dbReference>
<keyword evidence="13 15" id="KW-0811">Translocation</keyword>
<evidence type="ECO:0000256" key="16">
    <source>
        <dbReference type="RuleBase" id="RU003874"/>
    </source>
</evidence>
<dbReference type="GO" id="GO:0046872">
    <property type="term" value="F:metal ion binding"/>
    <property type="evidence" value="ECO:0007669"/>
    <property type="project" value="UniProtKB-KW"/>
</dbReference>
<evidence type="ECO:0000313" key="20">
    <source>
        <dbReference type="EMBL" id="PIU24101.1"/>
    </source>
</evidence>
<dbReference type="GO" id="GO:0008564">
    <property type="term" value="F:protein-exporting ATPase activity"/>
    <property type="evidence" value="ECO:0007669"/>
    <property type="project" value="UniProtKB-EC"/>
</dbReference>
<proteinExistence type="inferred from homology"/>
<dbReference type="NCBIfam" id="TIGR00963">
    <property type="entry name" value="secA"/>
    <property type="match status" value="1"/>
</dbReference>
<keyword evidence="11 15" id="KW-0653">Protein transport</keyword>
<evidence type="ECO:0000256" key="6">
    <source>
        <dbReference type="ARBA" id="ARBA00022490"/>
    </source>
</evidence>
<feature type="binding site" evidence="15">
    <location>
        <position position="520"/>
    </location>
    <ligand>
        <name>ATP</name>
        <dbReference type="ChEBI" id="CHEBI:30616"/>
    </ligand>
</feature>
<dbReference type="SUPFAM" id="SSF81767">
    <property type="entry name" value="Pre-protein crosslinking domain of SecA"/>
    <property type="match status" value="1"/>
</dbReference>
<dbReference type="InterPro" id="IPR036670">
    <property type="entry name" value="SecA_X-link_sf"/>
</dbReference>
<dbReference type="SUPFAM" id="SSF52540">
    <property type="entry name" value="P-loop containing nucleoside triphosphate hydrolases"/>
    <property type="match status" value="2"/>
</dbReference>
<dbReference type="PROSITE" id="PS51194">
    <property type="entry name" value="HELICASE_CTER"/>
    <property type="match status" value="1"/>
</dbReference>
<comment type="caution">
    <text evidence="20">The sequence shown here is derived from an EMBL/GenBank/DDBJ whole genome shotgun (WGS) entry which is preliminary data.</text>
</comment>
<evidence type="ECO:0000256" key="1">
    <source>
        <dbReference type="ARBA" id="ARBA00001947"/>
    </source>
</evidence>
<dbReference type="HAMAP" id="MF_01382">
    <property type="entry name" value="SecA"/>
    <property type="match status" value="1"/>
</dbReference>
<dbReference type="PRINTS" id="PR00906">
    <property type="entry name" value="SECA"/>
</dbReference>
<feature type="binding site" evidence="15">
    <location>
        <begin position="109"/>
        <end position="113"/>
    </location>
    <ligand>
        <name>ATP</name>
        <dbReference type="ChEBI" id="CHEBI:30616"/>
    </ligand>
</feature>
<dbReference type="InterPro" id="IPR001650">
    <property type="entry name" value="Helicase_C-like"/>
</dbReference>
<dbReference type="PROSITE" id="PS51192">
    <property type="entry name" value="HELICASE_ATP_BIND_1"/>
    <property type="match status" value="1"/>
</dbReference>
<evidence type="ECO:0000256" key="15">
    <source>
        <dbReference type="HAMAP-Rule" id="MF_01382"/>
    </source>
</evidence>
<dbReference type="SMART" id="SM00957">
    <property type="entry name" value="SecA_DEAD"/>
    <property type="match status" value="1"/>
</dbReference>
<dbReference type="Gene3D" id="3.90.1440.10">
    <property type="entry name" value="SecA, preprotein cross-linking domain"/>
    <property type="match status" value="1"/>
</dbReference>
<dbReference type="AlphaFoldDB" id="A0A2M6YBL6"/>
<dbReference type="PROSITE" id="PS51196">
    <property type="entry name" value="SECA_MOTOR_DEAD"/>
    <property type="match status" value="1"/>
</dbReference>
<evidence type="ECO:0000256" key="12">
    <source>
        <dbReference type="ARBA" id="ARBA00022967"/>
    </source>
</evidence>
<dbReference type="InterPro" id="IPR020937">
    <property type="entry name" value="SecA_CS"/>
</dbReference>
<evidence type="ECO:0000259" key="17">
    <source>
        <dbReference type="PROSITE" id="PS51192"/>
    </source>
</evidence>
<evidence type="ECO:0000256" key="11">
    <source>
        <dbReference type="ARBA" id="ARBA00022927"/>
    </source>
</evidence>